<evidence type="ECO:0000313" key="2">
    <source>
        <dbReference type="Proteomes" id="UP000593572"/>
    </source>
</evidence>
<dbReference type="AlphaFoldDB" id="A0A7J8MND1"/>
<organism evidence="1 2">
    <name type="scientific">Gossypium lobatum</name>
    <dbReference type="NCBI Taxonomy" id="34289"/>
    <lineage>
        <taxon>Eukaryota</taxon>
        <taxon>Viridiplantae</taxon>
        <taxon>Streptophyta</taxon>
        <taxon>Embryophyta</taxon>
        <taxon>Tracheophyta</taxon>
        <taxon>Spermatophyta</taxon>
        <taxon>Magnoliopsida</taxon>
        <taxon>eudicotyledons</taxon>
        <taxon>Gunneridae</taxon>
        <taxon>Pentapetalae</taxon>
        <taxon>rosids</taxon>
        <taxon>malvids</taxon>
        <taxon>Malvales</taxon>
        <taxon>Malvaceae</taxon>
        <taxon>Malvoideae</taxon>
        <taxon>Gossypium</taxon>
    </lineage>
</organism>
<name>A0A7J8MND1_9ROSI</name>
<evidence type="ECO:0000313" key="1">
    <source>
        <dbReference type="EMBL" id="MBA0566238.1"/>
    </source>
</evidence>
<comment type="caution">
    <text evidence="1">The sequence shown here is derived from an EMBL/GenBank/DDBJ whole genome shotgun (WGS) entry which is preliminary data.</text>
</comment>
<proteinExistence type="predicted"/>
<reference evidence="1 2" key="1">
    <citation type="journal article" date="2019" name="Genome Biol. Evol.">
        <title>Insights into the evolution of the New World diploid cottons (Gossypium, subgenus Houzingenia) based on genome sequencing.</title>
        <authorList>
            <person name="Grover C.E."/>
            <person name="Arick M.A. 2nd"/>
            <person name="Thrash A."/>
            <person name="Conover J.L."/>
            <person name="Sanders W.S."/>
            <person name="Peterson D.G."/>
            <person name="Frelichowski J.E."/>
            <person name="Scheffler J.A."/>
            <person name="Scheffler B.E."/>
            <person name="Wendel J.F."/>
        </authorList>
    </citation>
    <scope>NUCLEOTIDE SEQUENCE [LARGE SCALE GENOMIC DNA]</scope>
    <source>
        <strain evidence="1">157</strain>
        <tissue evidence="1">Leaf</tissue>
    </source>
</reference>
<gene>
    <name evidence="1" type="ORF">Golob_011072</name>
</gene>
<keyword evidence="2" id="KW-1185">Reference proteome</keyword>
<dbReference type="EMBL" id="JABEZX010000009">
    <property type="protein sequence ID" value="MBA0566238.1"/>
    <property type="molecule type" value="Genomic_DNA"/>
</dbReference>
<protein>
    <submittedName>
        <fullName evidence="1">Uncharacterized protein</fullName>
    </submittedName>
</protein>
<accession>A0A7J8MND1</accession>
<dbReference type="Proteomes" id="UP000593572">
    <property type="component" value="Unassembled WGS sequence"/>
</dbReference>
<sequence>MLCFSDFLIDLFPFFLCQQVQFFQRLMFPFLDIYQN</sequence>